<evidence type="ECO:0000313" key="1">
    <source>
        <dbReference type="EMBL" id="GER38283.1"/>
    </source>
</evidence>
<sequence>MPIDIIDSLVKALEEQLSKDKKANRTTRNSVFKKAKQPGQYVSQPMGKLVLSVSSFRCQFQEQKDRFWLVRCSGKLLRCLLSLSPPLLAQSFFSFLSIKGKKLLITYKLKVILYLLFAALSTGEELSIDGQLTIQLESKAVDDLPWTKRTGWVDTSSIESQNGVPRRQAESPLPITQAPSERKRLVTQAFPISLGKLVEQCNLGLMKVYLLTNGKLALPNRLIRATGRWKDAWRISPVDDAGSMSSELDSISPPKCIHVKFMNFMDFESIVRKHSLADYQLFAGRTGKSLPFGKGFVLDRAVNPEERALCSERFPRSNSSVDRYSSAIALSLVLHREASFLGWNDLYYWVFEIEALVQLSRQQLLFSHPKDMVFHFHCRKVKAKARGTKRRKQEQAALGEEDLRLRGNSSFTRNISSYSPTTRLNGIPRLPQSRRPLFPLEIYSRTYSLARDIRINSPTPTSFYAMPLSLEPDPDFRRLLLFILARSNDGWTRILIEDFVIKGANGNAGLVVLFKRKEPLYRFFRSFLGVGNCPIWYSQEVDKVRGMSQSSILPLKCKCCGGQAGKRAGIPLFSEDKIALEFGFQVGSGIRNMEHFRKCLLKWHRYRFHIRSWNTRDRAEAGAGTEILFSSTSPFALGKGSLPEGRDSTD</sequence>
<comment type="caution">
    <text evidence="1">The sequence shown here is derived from an EMBL/GenBank/DDBJ whole genome shotgun (WGS) entry which is preliminary data.</text>
</comment>
<organism evidence="1 2">
    <name type="scientific">Striga asiatica</name>
    <name type="common">Asiatic witchweed</name>
    <name type="synonym">Buchnera asiatica</name>
    <dbReference type="NCBI Taxonomy" id="4170"/>
    <lineage>
        <taxon>Eukaryota</taxon>
        <taxon>Viridiplantae</taxon>
        <taxon>Streptophyta</taxon>
        <taxon>Embryophyta</taxon>
        <taxon>Tracheophyta</taxon>
        <taxon>Spermatophyta</taxon>
        <taxon>Magnoliopsida</taxon>
        <taxon>eudicotyledons</taxon>
        <taxon>Gunneridae</taxon>
        <taxon>Pentapetalae</taxon>
        <taxon>asterids</taxon>
        <taxon>lamiids</taxon>
        <taxon>Lamiales</taxon>
        <taxon>Orobanchaceae</taxon>
        <taxon>Buchnereae</taxon>
        <taxon>Striga</taxon>
    </lineage>
</organism>
<keyword evidence="2" id="KW-1185">Reference proteome</keyword>
<protein>
    <submittedName>
        <fullName evidence="1">Voltage-dependent L-type calcium channel subunit alpha-1F</fullName>
    </submittedName>
</protein>
<dbReference type="EMBL" id="BKCP01005461">
    <property type="protein sequence ID" value="GER38283.1"/>
    <property type="molecule type" value="Genomic_DNA"/>
</dbReference>
<evidence type="ECO:0000313" key="2">
    <source>
        <dbReference type="Proteomes" id="UP000325081"/>
    </source>
</evidence>
<name>A0A5A7PZF6_STRAF</name>
<reference evidence="2" key="1">
    <citation type="journal article" date="2019" name="Curr. Biol.">
        <title>Genome Sequence of Striga asiatica Provides Insight into the Evolution of Plant Parasitism.</title>
        <authorList>
            <person name="Yoshida S."/>
            <person name="Kim S."/>
            <person name="Wafula E.K."/>
            <person name="Tanskanen J."/>
            <person name="Kim Y.M."/>
            <person name="Honaas L."/>
            <person name="Yang Z."/>
            <person name="Spallek T."/>
            <person name="Conn C.E."/>
            <person name="Ichihashi Y."/>
            <person name="Cheong K."/>
            <person name="Cui S."/>
            <person name="Der J.P."/>
            <person name="Gundlach H."/>
            <person name="Jiao Y."/>
            <person name="Hori C."/>
            <person name="Ishida J.K."/>
            <person name="Kasahara H."/>
            <person name="Kiba T."/>
            <person name="Kim M.S."/>
            <person name="Koo N."/>
            <person name="Laohavisit A."/>
            <person name="Lee Y.H."/>
            <person name="Lumba S."/>
            <person name="McCourt P."/>
            <person name="Mortimer J.C."/>
            <person name="Mutuku J.M."/>
            <person name="Nomura T."/>
            <person name="Sasaki-Sekimoto Y."/>
            <person name="Seto Y."/>
            <person name="Wang Y."/>
            <person name="Wakatake T."/>
            <person name="Sakakibara H."/>
            <person name="Demura T."/>
            <person name="Yamaguchi S."/>
            <person name="Yoneyama K."/>
            <person name="Manabe R.I."/>
            <person name="Nelson D.C."/>
            <person name="Schulman A.H."/>
            <person name="Timko M.P."/>
            <person name="dePamphilis C.W."/>
            <person name="Choi D."/>
            <person name="Shirasu K."/>
        </authorList>
    </citation>
    <scope>NUCLEOTIDE SEQUENCE [LARGE SCALE GENOMIC DNA]</scope>
    <source>
        <strain evidence="2">cv. UVA1</strain>
    </source>
</reference>
<dbReference type="AlphaFoldDB" id="A0A5A7PZF6"/>
<gene>
    <name evidence="1" type="ORF">STAS_14783</name>
</gene>
<dbReference type="Proteomes" id="UP000325081">
    <property type="component" value="Unassembled WGS sequence"/>
</dbReference>
<proteinExistence type="predicted"/>
<accession>A0A5A7PZF6</accession>